<keyword evidence="3" id="KW-1185">Reference proteome</keyword>
<evidence type="ECO:0000256" key="1">
    <source>
        <dbReference type="SAM" id="MobiDB-lite"/>
    </source>
</evidence>
<organism evidence="2 3">
    <name type="scientific">Aspergillus nanangensis</name>
    <dbReference type="NCBI Taxonomy" id="2582783"/>
    <lineage>
        <taxon>Eukaryota</taxon>
        <taxon>Fungi</taxon>
        <taxon>Dikarya</taxon>
        <taxon>Ascomycota</taxon>
        <taxon>Pezizomycotina</taxon>
        <taxon>Eurotiomycetes</taxon>
        <taxon>Eurotiomycetidae</taxon>
        <taxon>Eurotiales</taxon>
        <taxon>Aspergillaceae</taxon>
        <taxon>Aspergillus</taxon>
        <taxon>Aspergillus subgen. Circumdati</taxon>
    </lineage>
</organism>
<feature type="compositionally biased region" description="Polar residues" evidence="1">
    <location>
        <begin position="1"/>
        <end position="18"/>
    </location>
</feature>
<evidence type="ECO:0000313" key="2">
    <source>
        <dbReference type="EMBL" id="KAF9883686.1"/>
    </source>
</evidence>
<proteinExistence type="predicted"/>
<gene>
    <name evidence="2" type="ORF">FE257_003070</name>
</gene>
<evidence type="ECO:0000313" key="3">
    <source>
        <dbReference type="Proteomes" id="UP001194746"/>
    </source>
</evidence>
<accession>A0AAD4CC25</accession>
<dbReference type="EMBL" id="VCAU01000153">
    <property type="protein sequence ID" value="KAF9883686.1"/>
    <property type="molecule type" value="Genomic_DNA"/>
</dbReference>
<feature type="region of interest" description="Disordered" evidence="1">
    <location>
        <begin position="1"/>
        <end position="144"/>
    </location>
</feature>
<dbReference type="PANTHER" id="PTHR35587:SF4">
    <property type="match status" value="1"/>
</dbReference>
<dbReference type="AlphaFoldDB" id="A0AAD4CC25"/>
<sequence>MEPTQETPSADTGSPTPALNNPRKRRPPKLKQKEVIEEQGPSNSELDDKSDAKQFPDTPGDDPTSIGRQSAMDKGMDKEYNDDPDELTPEEEIQEPRQEIQPHQARKAAVADRPETAPVKNWQRRKHGKSGTQQLVPVGDVGDVGKTVNETTDLVQDVGSKAINTVGNTAGKALGDVVGGTSKKEKDEQLRLRLDLNLDIEVQLKAKIHGDLTLQLLN</sequence>
<feature type="compositionally biased region" description="Acidic residues" evidence="1">
    <location>
        <begin position="82"/>
        <end position="93"/>
    </location>
</feature>
<reference evidence="2" key="1">
    <citation type="journal article" date="2019" name="Beilstein J. Org. Chem.">
        <title>Nanangenines: drimane sesquiterpenoids as the dominant metabolite cohort of a novel Australian fungus, Aspergillus nanangensis.</title>
        <authorList>
            <person name="Lacey H.J."/>
            <person name="Gilchrist C.L.M."/>
            <person name="Crombie A."/>
            <person name="Kalaitzis J.A."/>
            <person name="Vuong D."/>
            <person name="Rutledge P.J."/>
            <person name="Turner P."/>
            <person name="Pitt J.I."/>
            <person name="Lacey E."/>
            <person name="Chooi Y.H."/>
            <person name="Piggott A.M."/>
        </authorList>
    </citation>
    <scope>NUCLEOTIDE SEQUENCE</scope>
    <source>
        <strain evidence="2">MST-FP2251</strain>
    </source>
</reference>
<dbReference type="PANTHER" id="PTHR35587">
    <property type="entry name" value="EXPRESSED PROTEIN"/>
    <property type="match status" value="1"/>
</dbReference>
<protein>
    <submittedName>
        <fullName evidence="2">Uncharacterized protein</fullName>
    </submittedName>
</protein>
<reference evidence="2" key="2">
    <citation type="submission" date="2020-02" db="EMBL/GenBank/DDBJ databases">
        <authorList>
            <person name="Gilchrist C.L.M."/>
            <person name="Chooi Y.-H."/>
        </authorList>
    </citation>
    <scope>NUCLEOTIDE SEQUENCE</scope>
    <source>
        <strain evidence="2">MST-FP2251</strain>
    </source>
</reference>
<comment type="caution">
    <text evidence="2">The sequence shown here is derived from an EMBL/GenBank/DDBJ whole genome shotgun (WGS) entry which is preliminary data.</text>
</comment>
<name>A0AAD4CC25_ASPNN</name>
<dbReference type="Proteomes" id="UP001194746">
    <property type="component" value="Unassembled WGS sequence"/>
</dbReference>